<sequence length="77" mass="8844">MIGIQVEIECKLFQKEFNDIIPVKKKIREDNQTVVFVAEEKRLKTTPGDALFSSGRKVIGINPEYSPFKDSAKINRF</sequence>
<reference evidence="1 2" key="1">
    <citation type="journal article" date="2022" name="Nat. Ecol. Evol.">
        <title>A masculinizing supergene underlies an exaggerated male reproductive morph in a spider.</title>
        <authorList>
            <person name="Hendrickx F."/>
            <person name="De Corte Z."/>
            <person name="Sonet G."/>
            <person name="Van Belleghem S.M."/>
            <person name="Kostlbacher S."/>
            <person name="Vangestel C."/>
        </authorList>
    </citation>
    <scope>NUCLEOTIDE SEQUENCE [LARGE SCALE GENOMIC DNA]</scope>
    <source>
        <strain evidence="1">W744_W776</strain>
    </source>
</reference>
<evidence type="ECO:0000313" key="1">
    <source>
        <dbReference type="EMBL" id="KAG8196901.1"/>
    </source>
</evidence>
<dbReference type="AlphaFoldDB" id="A0AAV6VMY3"/>
<gene>
    <name evidence="1" type="ORF">JTE90_027608</name>
</gene>
<organism evidence="1 2">
    <name type="scientific">Oedothorax gibbosus</name>
    <dbReference type="NCBI Taxonomy" id="931172"/>
    <lineage>
        <taxon>Eukaryota</taxon>
        <taxon>Metazoa</taxon>
        <taxon>Ecdysozoa</taxon>
        <taxon>Arthropoda</taxon>
        <taxon>Chelicerata</taxon>
        <taxon>Arachnida</taxon>
        <taxon>Araneae</taxon>
        <taxon>Araneomorphae</taxon>
        <taxon>Entelegynae</taxon>
        <taxon>Araneoidea</taxon>
        <taxon>Linyphiidae</taxon>
        <taxon>Erigoninae</taxon>
        <taxon>Oedothorax</taxon>
    </lineage>
</organism>
<name>A0AAV6VMY3_9ARAC</name>
<accession>A0AAV6VMY3</accession>
<protein>
    <submittedName>
        <fullName evidence="1">Uncharacterized protein</fullName>
    </submittedName>
</protein>
<proteinExistence type="predicted"/>
<dbReference type="EMBL" id="JAFNEN010000063">
    <property type="protein sequence ID" value="KAG8196901.1"/>
    <property type="molecule type" value="Genomic_DNA"/>
</dbReference>
<evidence type="ECO:0000313" key="2">
    <source>
        <dbReference type="Proteomes" id="UP000827092"/>
    </source>
</evidence>
<keyword evidence="2" id="KW-1185">Reference proteome</keyword>
<dbReference type="Proteomes" id="UP000827092">
    <property type="component" value="Unassembled WGS sequence"/>
</dbReference>
<comment type="caution">
    <text evidence="1">The sequence shown here is derived from an EMBL/GenBank/DDBJ whole genome shotgun (WGS) entry which is preliminary data.</text>
</comment>